<dbReference type="AlphaFoldDB" id="A0AAN9VQ81"/>
<sequence>MRVFFGLFGGTRCGACPPHHCSIDPAIVHGYCCGCAKLFDRVPIQCPPQLTCPLHSEPLCSDYNYMMDCCC</sequence>
<evidence type="ECO:0000313" key="2">
    <source>
        <dbReference type="Proteomes" id="UP001378592"/>
    </source>
</evidence>
<keyword evidence="2" id="KW-1185">Reference proteome</keyword>
<name>A0AAN9VQ81_9ORTH</name>
<protein>
    <submittedName>
        <fullName evidence="1">Uncharacterized protein</fullName>
    </submittedName>
</protein>
<dbReference type="Proteomes" id="UP001378592">
    <property type="component" value="Unassembled WGS sequence"/>
</dbReference>
<accession>A0AAN9VQ81</accession>
<reference evidence="1 2" key="1">
    <citation type="submission" date="2024-03" db="EMBL/GenBank/DDBJ databases">
        <title>The genome assembly and annotation of the cricket Gryllus longicercus Weissman &amp; Gray.</title>
        <authorList>
            <person name="Szrajer S."/>
            <person name="Gray D."/>
            <person name="Ylla G."/>
        </authorList>
    </citation>
    <scope>NUCLEOTIDE SEQUENCE [LARGE SCALE GENOMIC DNA]</scope>
    <source>
        <strain evidence="1">DAG 2021-001</strain>
        <tissue evidence="1">Whole body minus gut</tissue>
    </source>
</reference>
<proteinExistence type="predicted"/>
<organism evidence="1 2">
    <name type="scientific">Gryllus longicercus</name>
    <dbReference type="NCBI Taxonomy" id="2509291"/>
    <lineage>
        <taxon>Eukaryota</taxon>
        <taxon>Metazoa</taxon>
        <taxon>Ecdysozoa</taxon>
        <taxon>Arthropoda</taxon>
        <taxon>Hexapoda</taxon>
        <taxon>Insecta</taxon>
        <taxon>Pterygota</taxon>
        <taxon>Neoptera</taxon>
        <taxon>Polyneoptera</taxon>
        <taxon>Orthoptera</taxon>
        <taxon>Ensifera</taxon>
        <taxon>Gryllidea</taxon>
        <taxon>Grylloidea</taxon>
        <taxon>Gryllidae</taxon>
        <taxon>Gryllinae</taxon>
        <taxon>Gryllus</taxon>
    </lineage>
</organism>
<comment type="caution">
    <text evidence="1">The sequence shown here is derived from an EMBL/GenBank/DDBJ whole genome shotgun (WGS) entry which is preliminary data.</text>
</comment>
<evidence type="ECO:0000313" key="1">
    <source>
        <dbReference type="EMBL" id="KAK7866120.1"/>
    </source>
</evidence>
<gene>
    <name evidence="1" type="ORF">R5R35_011636</name>
</gene>
<dbReference type="EMBL" id="JAZDUA010000155">
    <property type="protein sequence ID" value="KAK7866120.1"/>
    <property type="molecule type" value="Genomic_DNA"/>
</dbReference>